<dbReference type="RefSeq" id="WP_188481178.1">
    <property type="nucleotide sequence ID" value="NZ_BMGH01000001.1"/>
</dbReference>
<dbReference type="InterPro" id="IPR035901">
    <property type="entry name" value="GIY-YIG_endonuc_sf"/>
</dbReference>
<dbReference type="PANTHER" id="PTHR34477:SF5">
    <property type="entry name" value="BSL5627 PROTEIN"/>
    <property type="match status" value="1"/>
</dbReference>
<evidence type="ECO:0000256" key="1">
    <source>
        <dbReference type="ARBA" id="ARBA00007435"/>
    </source>
</evidence>
<dbReference type="CDD" id="cd10448">
    <property type="entry name" value="GIY-YIG_unchar_3"/>
    <property type="match status" value="1"/>
</dbReference>
<name>A0A8J2Y5X3_9PROT</name>
<proteinExistence type="inferred from homology"/>
<sequence length="103" mass="12219">MVIGEKSYWVYMLASGRHGTLYVGVTSDLATRAWQHRNKITKGFTAKYDVNRLVWWENFDSIEAAITREKKIKKWRRDWKIALIEERNPDWLDLYPGLGPTNF</sequence>
<comment type="similarity">
    <text evidence="1">Belongs to the UPF0213 family.</text>
</comment>
<reference evidence="3" key="2">
    <citation type="submission" date="2020-09" db="EMBL/GenBank/DDBJ databases">
        <authorList>
            <person name="Sun Q."/>
            <person name="Zhou Y."/>
        </authorList>
    </citation>
    <scope>NUCLEOTIDE SEQUENCE</scope>
    <source>
        <strain evidence="3">CGMCC 1.12921</strain>
    </source>
</reference>
<evidence type="ECO:0000313" key="3">
    <source>
        <dbReference type="EMBL" id="GGC95977.1"/>
    </source>
</evidence>
<protein>
    <submittedName>
        <fullName evidence="3">Nuclease</fullName>
    </submittedName>
</protein>
<reference evidence="3" key="1">
    <citation type="journal article" date="2014" name="Int. J. Syst. Evol. Microbiol.">
        <title>Complete genome sequence of Corynebacterium casei LMG S-19264T (=DSM 44701T), isolated from a smear-ripened cheese.</title>
        <authorList>
            <consortium name="US DOE Joint Genome Institute (JGI-PGF)"/>
            <person name="Walter F."/>
            <person name="Albersmeier A."/>
            <person name="Kalinowski J."/>
            <person name="Ruckert C."/>
        </authorList>
    </citation>
    <scope>NUCLEOTIDE SEQUENCE</scope>
    <source>
        <strain evidence="3">CGMCC 1.12921</strain>
    </source>
</reference>
<evidence type="ECO:0000259" key="2">
    <source>
        <dbReference type="PROSITE" id="PS50164"/>
    </source>
</evidence>
<feature type="domain" description="GIY-YIG" evidence="2">
    <location>
        <begin position="6"/>
        <end position="82"/>
    </location>
</feature>
<dbReference type="InterPro" id="IPR000305">
    <property type="entry name" value="GIY-YIG_endonuc"/>
</dbReference>
<dbReference type="Gene3D" id="3.40.1440.10">
    <property type="entry name" value="GIY-YIG endonuclease"/>
    <property type="match status" value="1"/>
</dbReference>
<dbReference type="Proteomes" id="UP000613582">
    <property type="component" value="Unassembled WGS sequence"/>
</dbReference>
<accession>A0A8J2Y5X3</accession>
<dbReference type="Pfam" id="PF01541">
    <property type="entry name" value="GIY-YIG"/>
    <property type="match status" value="1"/>
</dbReference>
<dbReference type="PROSITE" id="PS50164">
    <property type="entry name" value="GIY_YIG"/>
    <property type="match status" value="1"/>
</dbReference>
<dbReference type="PANTHER" id="PTHR34477">
    <property type="entry name" value="UPF0213 PROTEIN YHBQ"/>
    <property type="match status" value="1"/>
</dbReference>
<dbReference type="EMBL" id="BMGH01000001">
    <property type="protein sequence ID" value="GGC95977.1"/>
    <property type="molecule type" value="Genomic_DNA"/>
</dbReference>
<keyword evidence="4" id="KW-1185">Reference proteome</keyword>
<gene>
    <name evidence="3" type="ORF">GCM10011342_00960</name>
</gene>
<dbReference type="AlphaFoldDB" id="A0A8J2Y5X3"/>
<evidence type="ECO:0000313" key="4">
    <source>
        <dbReference type="Proteomes" id="UP000613582"/>
    </source>
</evidence>
<dbReference type="SUPFAM" id="SSF82771">
    <property type="entry name" value="GIY-YIG endonuclease"/>
    <property type="match status" value="1"/>
</dbReference>
<dbReference type="InterPro" id="IPR050190">
    <property type="entry name" value="UPF0213_domain"/>
</dbReference>
<comment type="caution">
    <text evidence="3">The sequence shown here is derived from an EMBL/GenBank/DDBJ whole genome shotgun (WGS) entry which is preliminary data.</text>
</comment>
<organism evidence="3 4">
    <name type="scientific">Aquisalinus flavus</name>
    <dbReference type="NCBI Taxonomy" id="1526572"/>
    <lineage>
        <taxon>Bacteria</taxon>
        <taxon>Pseudomonadati</taxon>
        <taxon>Pseudomonadota</taxon>
        <taxon>Alphaproteobacteria</taxon>
        <taxon>Parvularculales</taxon>
        <taxon>Parvularculaceae</taxon>
        <taxon>Aquisalinus</taxon>
    </lineage>
</organism>